<dbReference type="PROSITE" id="PS00211">
    <property type="entry name" value="ABC_TRANSPORTER_1"/>
    <property type="match status" value="1"/>
</dbReference>
<evidence type="ECO:0000256" key="6">
    <source>
        <dbReference type="ARBA" id="ARBA00022989"/>
    </source>
</evidence>
<evidence type="ECO:0000256" key="8">
    <source>
        <dbReference type="SAM" id="Coils"/>
    </source>
</evidence>
<protein>
    <submittedName>
        <fullName evidence="13">Uncharacterized protein</fullName>
    </submittedName>
</protein>
<dbReference type="Gene3D" id="3.40.50.300">
    <property type="entry name" value="P-loop containing nucleotide triphosphate hydrolases"/>
    <property type="match status" value="2"/>
</dbReference>
<dbReference type="InterPro" id="IPR003593">
    <property type="entry name" value="AAA+_ATPase"/>
</dbReference>
<feature type="domain" description="ABC transporter" evidence="11">
    <location>
        <begin position="525"/>
        <end position="762"/>
    </location>
</feature>
<keyword evidence="4" id="KW-0547">Nucleotide-binding</keyword>
<dbReference type="InterPro" id="IPR039421">
    <property type="entry name" value="Type_1_exporter"/>
</dbReference>
<feature type="non-terminal residue" evidence="13">
    <location>
        <position position="1"/>
    </location>
</feature>
<evidence type="ECO:0000256" key="3">
    <source>
        <dbReference type="ARBA" id="ARBA00022692"/>
    </source>
</evidence>
<dbReference type="Pfam" id="PF00005">
    <property type="entry name" value="ABC_tran"/>
    <property type="match status" value="1"/>
</dbReference>
<dbReference type="Gene3D" id="1.20.1560.10">
    <property type="entry name" value="ABC transporter type 1, transmembrane domain"/>
    <property type="match status" value="1"/>
</dbReference>
<evidence type="ECO:0000256" key="10">
    <source>
        <dbReference type="SAM" id="Phobius"/>
    </source>
</evidence>
<dbReference type="PANTHER" id="PTHR43394:SF18">
    <property type="entry name" value="ABC TRANSPORTER B FAMILY MEMBER 11-LIKE"/>
    <property type="match status" value="1"/>
</dbReference>
<comment type="subcellular location">
    <subcellularLocation>
        <location evidence="1">Membrane</location>
        <topology evidence="1">Multi-pass membrane protein</topology>
    </subcellularLocation>
</comment>
<evidence type="ECO:0000256" key="2">
    <source>
        <dbReference type="ARBA" id="ARBA00007577"/>
    </source>
</evidence>
<dbReference type="GO" id="GO:0005524">
    <property type="term" value="F:ATP binding"/>
    <property type="evidence" value="ECO:0007669"/>
    <property type="project" value="UniProtKB-KW"/>
</dbReference>
<dbReference type="EMBL" id="LGRX02030799">
    <property type="protein sequence ID" value="KAK3245288.1"/>
    <property type="molecule type" value="Genomic_DNA"/>
</dbReference>
<evidence type="ECO:0000256" key="4">
    <source>
        <dbReference type="ARBA" id="ARBA00022741"/>
    </source>
</evidence>
<dbReference type="InterPro" id="IPR036640">
    <property type="entry name" value="ABC1_TM_sf"/>
</dbReference>
<dbReference type="CDD" id="cd18578">
    <property type="entry name" value="ABC_6TM_Pgp_ABCB1_D2_like"/>
    <property type="match status" value="1"/>
</dbReference>
<gene>
    <name evidence="13" type="ORF">CYMTET_45132</name>
</gene>
<keyword evidence="7 10" id="KW-0472">Membrane</keyword>
<evidence type="ECO:0000256" key="5">
    <source>
        <dbReference type="ARBA" id="ARBA00022840"/>
    </source>
</evidence>
<comment type="similarity">
    <text evidence="2">Belongs to the ABC transporter superfamily. ABCB family. Multidrug resistance exporter (TC 3.A.1.201) subfamily.</text>
</comment>
<comment type="caution">
    <text evidence="13">The sequence shown here is derived from an EMBL/GenBank/DDBJ whole genome shotgun (WGS) entry which is preliminary data.</text>
</comment>
<dbReference type="CDD" id="cd03249">
    <property type="entry name" value="ABC_MTABC3_MDL1_MDL2"/>
    <property type="match status" value="1"/>
</dbReference>
<feature type="transmembrane region" description="Helical" evidence="10">
    <location>
        <begin position="430"/>
        <end position="449"/>
    </location>
</feature>
<dbReference type="Pfam" id="PF00664">
    <property type="entry name" value="ABC_membrane"/>
    <property type="match status" value="1"/>
</dbReference>
<dbReference type="FunFam" id="3.40.50.300:FF:000251">
    <property type="entry name" value="ABC transporter B family member 19"/>
    <property type="match status" value="1"/>
</dbReference>
<dbReference type="InterPro" id="IPR017871">
    <property type="entry name" value="ABC_transporter-like_CS"/>
</dbReference>
<dbReference type="AlphaFoldDB" id="A0AAE0EYL8"/>
<evidence type="ECO:0000256" key="1">
    <source>
        <dbReference type="ARBA" id="ARBA00004141"/>
    </source>
</evidence>
<evidence type="ECO:0000259" key="12">
    <source>
        <dbReference type="PROSITE" id="PS50929"/>
    </source>
</evidence>
<keyword evidence="14" id="KW-1185">Reference proteome</keyword>
<dbReference type="GO" id="GO:0005743">
    <property type="term" value="C:mitochondrial inner membrane"/>
    <property type="evidence" value="ECO:0007669"/>
    <property type="project" value="TreeGrafter"/>
</dbReference>
<dbReference type="SUPFAM" id="SSF90123">
    <property type="entry name" value="ABC transporter transmembrane region"/>
    <property type="match status" value="1"/>
</dbReference>
<dbReference type="PROSITE" id="PS50929">
    <property type="entry name" value="ABC_TM1F"/>
    <property type="match status" value="1"/>
</dbReference>
<dbReference type="InterPro" id="IPR003439">
    <property type="entry name" value="ABC_transporter-like_ATP-bd"/>
</dbReference>
<evidence type="ECO:0000259" key="11">
    <source>
        <dbReference type="PROSITE" id="PS50893"/>
    </source>
</evidence>
<dbReference type="InterPro" id="IPR027417">
    <property type="entry name" value="P-loop_NTPase"/>
</dbReference>
<keyword evidence="8" id="KW-0175">Coiled coil</keyword>
<evidence type="ECO:0000313" key="13">
    <source>
        <dbReference type="EMBL" id="KAK3245288.1"/>
    </source>
</evidence>
<keyword evidence="6 10" id="KW-1133">Transmembrane helix</keyword>
<feature type="transmembrane region" description="Helical" evidence="10">
    <location>
        <begin position="464"/>
        <end position="482"/>
    </location>
</feature>
<dbReference type="SUPFAM" id="SSF52540">
    <property type="entry name" value="P-loop containing nucleoside triphosphate hydrolases"/>
    <property type="match status" value="2"/>
</dbReference>
<name>A0AAE0EYL8_9CHLO</name>
<organism evidence="13 14">
    <name type="scientific">Cymbomonas tetramitiformis</name>
    <dbReference type="NCBI Taxonomy" id="36881"/>
    <lineage>
        <taxon>Eukaryota</taxon>
        <taxon>Viridiplantae</taxon>
        <taxon>Chlorophyta</taxon>
        <taxon>Pyramimonadophyceae</taxon>
        <taxon>Pyramimonadales</taxon>
        <taxon>Pyramimonadaceae</taxon>
        <taxon>Cymbomonas</taxon>
    </lineage>
</organism>
<evidence type="ECO:0000256" key="9">
    <source>
        <dbReference type="SAM" id="MobiDB-lite"/>
    </source>
</evidence>
<proteinExistence type="inferred from homology"/>
<evidence type="ECO:0000256" key="7">
    <source>
        <dbReference type="ARBA" id="ARBA00023136"/>
    </source>
</evidence>
<dbReference type="PANTHER" id="PTHR43394">
    <property type="entry name" value="ATP-DEPENDENT PERMEASE MDL1, MITOCHONDRIAL"/>
    <property type="match status" value="1"/>
</dbReference>
<dbReference type="GO" id="GO:0015421">
    <property type="term" value="F:ABC-type oligopeptide transporter activity"/>
    <property type="evidence" value="ECO:0007669"/>
    <property type="project" value="TreeGrafter"/>
</dbReference>
<sequence length="765" mass="82742">ATSALDNESERIVQAALDSLVQKQRRTTLIIAHRLTTIHNAEKIAVVDKGRVVEEGTHDELMTITTGKYHALVQAATHVHEDEHDGELAEDEGSRALTVITGGPARTSLEIESGSPASRRISMHSDRPATPTRKSLELAQIGIEAVGDAEGEKTDKQRAEDAVAKKAVEKAEKKEEALRAKRNVSRVWSYYEPRDYPYMLFGTLGAVVSGGGNPAMGIVFVKSIAFFYFDDDDEVRKDSHFWCVAMILMSLAGIAGETARHWGFGVVGGRLTRRLRYEMYEALLKQEIGWFDLPENGAGLLASHLAEDVSCVQALSGEQLGRNVLCMGTVVVGFTLAFSFGSPELSGVALACVPLMTTGMALEMAVMSGEGVGAKDEGVGVRASQLIGEIVTSPRTVASFVLESHFTELFSKTLDEHLAVAVSRGVLKGFFTGFSQVCMFVTLAFLYWWGGSMVADGEINFEEMTIPIFCIFMMAAGFGMAAQGATDMGKAAAAADRVFAILDRKSTVDPTASEGAIIQSLKGKINFQSVVFTYPTRTLPICRGFTLEVPAGKTVALVGQSGCGKSTSIQLIQRFYDPQSGSVTLDDVDLLSINVKWLRSQIGLVGQEPVLFAGSVTENVTYGKMDATQEDVVNACKQANAHAFVEAFPQGYNTHVGTGGNQLSGGQKQRVAIARTLVKNPSIMLLDEATSALDNESERVVQAALDDLLTSHQRTTLVIAHRLTTIENADIIVVVHEGRVKEQGTHNELMQRNGRYAQLQKQSTM</sequence>
<keyword evidence="3 10" id="KW-0812">Transmembrane</keyword>
<dbReference type="GO" id="GO:0016887">
    <property type="term" value="F:ATP hydrolysis activity"/>
    <property type="evidence" value="ECO:0007669"/>
    <property type="project" value="InterPro"/>
</dbReference>
<keyword evidence="5" id="KW-0067">ATP-binding</keyword>
<dbReference type="PROSITE" id="PS50893">
    <property type="entry name" value="ABC_TRANSPORTER_2"/>
    <property type="match status" value="1"/>
</dbReference>
<feature type="domain" description="ABC transmembrane type-1" evidence="12">
    <location>
        <begin position="200"/>
        <end position="490"/>
    </location>
</feature>
<dbReference type="GO" id="GO:0090374">
    <property type="term" value="P:oligopeptide export from mitochondrion"/>
    <property type="evidence" value="ECO:0007669"/>
    <property type="project" value="TreeGrafter"/>
</dbReference>
<dbReference type="InterPro" id="IPR011527">
    <property type="entry name" value="ABC1_TM_dom"/>
</dbReference>
<feature type="region of interest" description="Disordered" evidence="9">
    <location>
        <begin position="102"/>
        <end position="133"/>
    </location>
</feature>
<accession>A0AAE0EYL8</accession>
<evidence type="ECO:0000313" key="14">
    <source>
        <dbReference type="Proteomes" id="UP001190700"/>
    </source>
</evidence>
<reference evidence="13 14" key="1">
    <citation type="journal article" date="2015" name="Genome Biol. Evol.">
        <title>Comparative Genomics of a Bacterivorous Green Alga Reveals Evolutionary Causalities and Consequences of Phago-Mixotrophic Mode of Nutrition.</title>
        <authorList>
            <person name="Burns J.A."/>
            <person name="Paasch A."/>
            <person name="Narechania A."/>
            <person name="Kim E."/>
        </authorList>
    </citation>
    <scope>NUCLEOTIDE SEQUENCE [LARGE SCALE GENOMIC DNA]</scope>
    <source>
        <strain evidence="13 14">PLY_AMNH</strain>
    </source>
</reference>
<dbReference type="Proteomes" id="UP001190700">
    <property type="component" value="Unassembled WGS sequence"/>
</dbReference>
<dbReference type="SMART" id="SM00382">
    <property type="entry name" value="AAA"/>
    <property type="match status" value="1"/>
</dbReference>
<feature type="coiled-coil region" evidence="8">
    <location>
        <begin position="156"/>
        <end position="184"/>
    </location>
</feature>